<sequence length="246" mass="25945">MARPRGVDRTDPECQPLVERPFLPVLHGALRRRVVIGTLTGVALGVGLSGGIGCSSGQPNSAPAVDVAIASSPTANETATRARPATEAEQARAQAHIGPLKKALMGGLSGAMKEGGPTQAIEVCRTLAPKVAAEQSQNGVEVGRTSHKLRNPENEARGWVEPILEGYLATADQSPVPQWVELSTDRVGYVEPIGTMGLCLQCHGTEIAPEVQASISNNYPQDQAVGFAAGDLRGVFWLEMPRLENE</sequence>
<evidence type="ECO:0000313" key="2">
    <source>
        <dbReference type="EMBL" id="MCA9756356.1"/>
    </source>
</evidence>
<evidence type="ECO:0000259" key="1">
    <source>
        <dbReference type="Pfam" id="PF11845"/>
    </source>
</evidence>
<dbReference type="AlphaFoldDB" id="A0A956NC94"/>
<dbReference type="Proteomes" id="UP000739538">
    <property type="component" value="Unassembled WGS sequence"/>
</dbReference>
<organism evidence="2 3">
    <name type="scientific">Eiseniibacteriota bacterium</name>
    <dbReference type="NCBI Taxonomy" id="2212470"/>
    <lineage>
        <taxon>Bacteria</taxon>
        <taxon>Candidatus Eiseniibacteriota</taxon>
    </lineage>
</organism>
<accession>A0A956NC94</accession>
<dbReference type="Pfam" id="PF11845">
    <property type="entry name" value="Tll0287-like"/>
    <property type="match status" value="1"/>
</dbReference>
<comment type="caution">
    <text evidence="2">The sequence shown here is derived from an EMBL/GenBank/DDBJ whole genome shotgun (WGS) entry which is preliminary data.</text>
</comment>
<feature type="domain" description="Tll0287-like" evidence="1">
    <location>
        <begin position="99"/>
        <end position="241"/>
    </location>
</feature>
<name>A0A956NC94_UNCEI</name>
<protein>
    <submittedName>
        <fullName evidence="2">DUF3365 domain-containing protein</fullName>
    </submittedName>
</protein>
<reference evidence="2" key="1">
    <citation type="submission" date="2020-04" db="EMBL/GenBank/DDBJ databases">
        <authorList>
            <person name="Zhang T."/>
        </authorList>
    </citation>
    <scope>NUCLEOTIDE SEQUENCE</scope>
    <source>
        <strain evidence="2">HKST-UBA02</strain>
    </source>
</reference>
<reference evidence="2" key="2">
    <citation type="journal article" date="2021" name="Microbiome">
        <title>Successional dynamics and alternative stable states in a saline activated sludge microbial community over 9 years.</title>
        <authorList>
            <person name="Wang Y."/>
            <person name="Ye J."/>
            <person name="Ju F."/>
            <person name="Liu L."/>
            <person name="Boyd J.A."/>
            <person name="Deng Y."/>
            <person name="Parks D.H."/>
            <person name="Jiang X."/>
            <person name="Yin X."/>
            <person name="Woodcroft B.J."/>
            <person name="Tyson G.W."/>
            <person name="Hugenholtz P."/>
            <person name="Polz M.F."/>
            <person name="Zhang T."/>
        </authorList>
    </citation>
    <scope>NUCLEOTIDE SEQUENCE</scope>
    <source>
        <strain evidence="2">HKST-UBA02</strain>
    </source>
</reference>
<gene>
    <name evidence="2" type="ORF">KDA27_11190</name>
</gene>
<dbReference type="EMBL" id="JAGQHS010000050">
    <property type="protein sequence ID" value="MCA9756356.1"/>
    <property type="molecule type" value="Genomic_DNA"/>
</dbReference>
<dbReference type="InterPro" id="IPR021796">
    <property type="entry name" value="Tll0287-like_dom"/>
</dbReference>
<proteinExistence type="predicted"/>
<evidence type="ECO:0000313" key="3">
    <source>
        <dbReference type="Proteomes" id="UP000739538"/>
    </source>
</evidence>